<accession>G8LMV0</accession>
<evidence type="ECO:0000313" key="2">
    <source>
        <dbReference type="Proteomes" id="UP000007838"/>
    </source>
</evidence>
<dbReference type="Proteomes" id="UP000007838">
    <property type="component" value="Chromosome"/>
</dbReference>
<dbReference type="Pfam" id="PF09691">
    <property type="entry name" value="T2SS_PulS_OutS"/>
    <property type="match status" value="1"/>
</dbReference>
<dbReference type="Gene3D" id="1.20.58.1630">
    <property type="entry name" value="Chaperone lipoprotein PulS/OutS"/>
    <property type="match status" value="1"/>
</dbReference>
<dbReference type="KEGG" id="eec:EcWSU1_00741"/>
<dbReference type="HOGENOM" id="CLU_142137_0_0_6"/>
<evidence type="ECO:0000313" key="1">
    <source>
        <dbReference type="EMBL" id="AEW72181.1"/>
    </source>
</evidence>
<reference evidence="1 2" key="1">
    <citation type="journal article" date="2011" name="Stand. Genomic Sci.">
        <title>Complete genome of the onion pathogen Enterobacter cloacae EcWSU1.</title>
        <authorList>
            <person name="Humann J.L."/>
            <person name="Wildung M."/>
            <person name="Cheng C.H."/>
            <person name="Lee T."/>
            <person name="Stewart J.E."/>
            <person name="Drew J.C."/>
            <person name="Triplett E.W."/>
            <person name="Main D."/>
            <person name="Schroeder B.K."/>
        </authorList>
    </citation>
    <scope>NUCLEOTIDE SEQUENCE [LARGE SCALE GENOMIC DNA]</scope>
    <source>
        <strain evidence="1 2">EcWSU1</strain>
    </source>
</reference>
<dbReference type="AlphaFoldDB" id="G8LMV0"/>
<name>G8LMV0_9ENTR</name>
<dbReference type="NCBIfam" id="NF037975">
    <property type="entry name" value="pilot_rel_YacC"/>
    <property type="match status" value="1"/>
</dbReference>
<dbReference type="InterPro" id="IPR038432">
    <property type="entry name" value="PulS/OutS-like_sf"/>
</dbReference>
<sequence>MFISLFPAGDLLSINPPLTGRSSKAAIIKIVGLASSMLTLIFRDAVVEAMKTFFRTILFGSLMAMCANSYALSENEAEDMADLTAVFVFLKNDCGYQNLPNGQIRRALVFFAQQNQWDLSNYDSFDMKALGEDSYRDLSGIGIPTAKKCKALARDSLSLLAYVK</sequence>
<organism evidence="1 2">
    <name type="scientific">Enterobacter ludwigii</name>
    <dbReference type="NCBI Taxonomy" id="299767"/>
    <lineage>
        <taxon>Bacteria</taxon>
        <taxon>Pseudomonadati</taxon>
        <taxon>Pseudomonadota</taxon>
        <taxon>Gammaproteobacteria</taxon>
        <taxon>Enterobacterales</taxon>
        <taxon>Enterobacteriaceae</taxon>
        <taxon>Enterobacter</taxon>
        <taxon>Enterobacter cloacae complex</taxon>
    </lineage>
</organism>
<gene>
    <name evidence="1" type="primary">yacC</name>
    <name evidence="1" type="ORF">EcWSU1_00741</name>
</gene>
<dbReference type="InterPro" id="IPR019114">
    <property type="entry name" value="Chap_lipoprot_PulS/OutS-like"/>
</dbReference>
<dbReference type="EMBL" id="CP002886">
    <property type="protein sequence ID" value="AEW72181.1"/>
    <property type="molecule type" value="Genomic_DNA"/>
</dbReference>
<proteinExistence type="predicted"/>
<dbReference type="eggNOG" id="ENOG5031UDJ">
    <property type="taxonomic scope" value="Bacteria"/>
</dbReference>
<protein>
    <submittedName>
        <fullName evidence="1">YacC</fullName>
    </submittedName>
</protein>